<dbReference type="InterPro" id="IPR050582">
    <property type="entry name" value="HAD-like_SerB"/>
</dbReference>
<reference evidence="11 12" key="1">
    <citation type="submission" date="2019-05" db="EMBL/GenBank/DDBJ databases">
        <authorList>
            <consortium name="Science for Life Laboratories"/>
        </authorList>
    </citation>
    <scope>NUCLEOTIDE SEQUENCE [LARGE SCALE GENOMIC DNA]</scope>
    <source>
        <strain evidence="11">Soil9</strain>
    </source>
</reference>
<sequence length="224" mass="24413">MTLPRDTDAANVLVSDFDGTMTRHDFYKLAVESLVPLGTPNYWAEYRAGTITHFEALRRYFASIRMSEAEVLAVVDGMELDPQLPVAVEELSRAGWSVVVASAGCAWYIHRLLAAAGMNIEVNANPGRFETGAGLLMQMPTDSPYLSQTLGVDKAGVVRRHLGAGRTVAFAGDGFADADAARLVADELRFARADLAQVMTQEGRPFHPFEAWSDIAPVLLRRGN</sequence>
<keyword evidence="6" id="KW-0378">Hydrolase</keyword>
<evidence type="ECO:0000256" key="9">
    <source>
        <dbReference type="ARBA" id="ARBA00048138"/>
    </source>
</evidence>
<evidence type="ECO:0000256" key="5">
    <source>
        <dbReference type="ARBA" id="ARBA00022723"/>
    </source>
</evidence>
<dbReference type="SUPFAM" id="SSF56784">
    <property type="entry name" value="HAD-like"/>
    <property type="match status" value="1"/>
</dbReference>
<comment type="catalytic activity">
    <reaction evidence="10">
        <text>O-phospho-D-serine + H2O = D-serine + phosphate</text>
        <dbReference type="Rhea" id="RHEA:24873"/>
        <dbReference type="ChEBI" id="CHEBI:15377"/>
        <dbReference type="ChEBI" id="CHEBI:35247"/>
        <dbReference type="ChEBI" id="CHEBI:43474"/>
        <dbReference type="ChEBI" id="CHEBI:58680"/>
        <dbReference type="EC" id="3.1.3.3"/>
    </reaction>
</comment>
<dbReference type="PANTHER" id="PTHR43344:SF2">
    <property type="entry name" value="PHOSPHOSERINE PHOSPHATASE"/>
    <property type="match status" value="1"/>
</dbReference>
<comment type="pathway">
    <text evidence="2">Amino-acid biosynthesis; L-serine biosynthesis; L-serine from 3-phospho-D-glycerate: step 3/3.</text>
</comment>
<dbReference type="RefSeq" id="WP_197909625.1">
    <property type="nucleotide sequence ID" value="NZ_LR593886.1"/>
</dbReference>
<protein>
    <recommendedName>
        <fullName evidence="3">phosphoserine phosphatase</fullName>
        <ecNumber evidence="3">3.1.3.3</ecNumber>
    </recommendedName>
</protein>
<comment type="cofactor">
    <cofactor evidence="1">
        <name>Mg(2+)</name>
        <dbReference type="ChEBI" id="CHEBI:18420"/>
    </cofactor>
</comment>
<keyword evidence="7" id="KW-0460">Magnesium</keyword>
<keyword evidence="8" id="KW-0718">Serine biosynthesis</keyword>
<proteinExistence type="predicted"/>
<comment type="catalytic activity">
    <reaction evidence="9">
        <text>O-phospho-L-serine + H2O = L-serine + phosphate</text>
        <dbReference type="Rhea" id="RHEA:21208"/>
        <dbReference type="ChEBI" id="CHEBI:15377"/>
        <dbReference type="ChEBI" id="CHEBI:33384"/>
        <dbReference type="ChEBI" id="CHEBI:43474"/>
        <dbReference type="ChEBI" id="CHEBI:57524"/>
        <dbReference type="EC" id="3.1.3.3"/>
    </reaction>
</comment>
<evidence type="ECO:0000256" key="1">
    <source>
        <dbReference type="ARBA" id="ARBA00001946"/>
    </source>
</evidence>
<gene>
    <name evidence="11" type="ORF">SOIL9_08730</name>
</gene>
<keyword evidence="12" id="KW-1185">Reference proteome</keyword>
<evidence type="ECO:0000256" key="4">
    <source>
        <dbReference type="ARBA" id="ARBA00022605"/>
    </source>
</evidence>
<dbReference type="InterPro" id="IPR023214">
    <property type="entry name" value="HAD_sf"/>
</dbReference>
<dbReference type="GO" id="GO:0006564">
    <property type="term" value="P:L-serine biosynthetic process"/>
    <property type="evidence" value="ECO:0007669"/>
    <property type="project" value="UniProtKB-KW"/>
</dbReference>
<evidence type="ECO:0000313" key="11">
    <source>
        <dbReference type="EMBL" id="VTR97133.1"/>
    </source>
</evidence>
<dbReference type="Gene3D" id="3.40.50.1000">
    <property type="entry name" value="HAD superfamily/HAD-like"/>
    <property type="match status" value="1"/>
</dbReference>
<evidence type="ECO:0000256" key="2">
    <source>
        <dbReference type="ARBA" id="ARBA00005135"/>
    </source>
</evidence>
<evidence type="ECO:0000256" key="8">
    <source>
        <dbReference type="ARBA" id="ARBA00023299"/>
    </source>
</evidence>
<evidence type="ECO:0000313" key="12">
    <source>
        <dbReference type="Proteomes" id="UP000464178"/>
    </source>
</evidence>
<dbReference type="AlphaFoldDB" id="A0A6P2D838"/>
<dbReference type="EMBL" id="LR593886">
    <property type="protein sequence ID" value="VTR97133.1"/>
    <property type="molecule type" value="Genomic_DNA"/>
</dbReference>
<dbReference type="NCBIfam" id="TIGR01488">
    <property type="entry name" value="HAD-SF-IB"/>
    <property type="match status" value="1"/>
</dbReference>
<dbReference type="Pfam" id="PF12710">
    <property type="entry name" value="HAD"/>
    <property type="match status" value="1"/>
</dbReference>
<dbReference type="Gene3D" id="3.90.1470.20">
    <property type="match status" value="1"/>
</dbReference>
<accession>A0A6P2D838</accession>
<evidence type="ECO:0000256" key="3">
    <source>
        <dbReference type="ARBA" id="ARBA00012640"/>
    </source>
</evidence>
<keyword evidence="4" id="KW-0028">Amino-acid biosynthesis</keyword>
<dbReference type="GO" id="GO:0005737">
    <property type="term" value="C:cytoplasm"/>
    <property type="evidence" value="ECO:0007669"/>
    <property type="project" value="TreeGrafter"/>
</dbReference>
<evidence type="ECO:0000256" key="7">
    <source>
        <dbReference type="ARBA" id="ARBA00022842"/>
    </source>
</evidence>
<dbReference type="GO" id="GO:0036424">
    <property type="term" value="F:L-phosphoserine phosphatase activity"/>
    <property type="evidence" value="ECO:0007669"/>
    <property type="project" value="TreeGrafter"/>
</dbReference>
<organism evidence="11 12">
    <name type="scientific">Gemmata massiliana</name>
    <dbReference type="NCBI Taxonomy" id="1210884"/>
    <lineage>
        <taxon>Bacteria</taxon>
        <taxon>Pseudomonadati</taxon>
        <taxon>Planctomycetota</taxon>
        <taxon>Planctomycetia</taxon>
        <taxon>Gemmatales</taxon>
        <taxon>Gemmataceae</taxon>
        <taxon>Gemmata</taxon>
    </lineage>
</organism>
<dbReference type="GO" id="GO:0000287">
    <property type="term" value="F:magnesium ion binding"/>
    <property type="evidence" value="ECO:0007669"/>
    <property type="project" value="TreeGrafter"/>
</dbReference>
<dbReference type="KEGG" id="gms:SOIL9_08730"/>
<name>A0A6P2D838_9BACT</name>
<evidence type="ECO:0000256" key="10">
    <source>
        <dbReference type="ARBA" id="ARBA00048523"/>
    </source>
</evidence>
<evidence type="ECO:0000256" key="6">
    <source>
        <dbReference type="ARBA" id="ARBA00022801"/>
    </source>
</evidence>
<dbReference type="Proteomes" id="UP000464178">
    <property type="component" value="Chromosome"/>
</dbReference>
<dbReference type="InterPro" id="IPR036412">
    <property type="entry name" value="HAD-like_sf"/>
</dbReference>
<keyword evidence="5" id="KW-0479">Metal-binding</keyword>
<dbReference type="EC" id="3.1.3.3" evidence="3"/>
<dbReference type="PANTHER" id="PTHR43344">
    <property type="entry name" value="PHOSPHOSERINE PHOSPHATASE"/>
    <property type="match status" value="1"/>
</dbReference>